<comment type="caution">
    <text evidence="2">The sequence shown here is derived from an EMBL/GenBank/DDBJ whole genome shotgun (WGS) entry which is preliminary data.</text>
</comment>
<dbReference type="Pfam" id="PF07556">
    <property type="entry name" value="DUF1538"/>
    <property type="match status" value="1"/>
</dbReference>
<feature type="transmembrane region" description="Helical" evidence="1">
    <location>
        <begin position="98"/>
        <end position="118"/>
    </location>
</feature>
<organism evidence="2 3">
    <name type="scientific">Pelotomaculum schinkii</name>
    <dbReference type="NCBI Taxonomy" id="78350"/>
    <lineage>
        <taxon>Bacteria</taxon>
        <taxon>Bacillati</taxon>
        <taxon>Bacillota</taxon>
        <taxon>Clostridia</taxon>
        <taxon>Eubacteriales</taxon>
        <taxon>Desulfotomaculaceae</taxon>
        <taxon>Pelotomaculum</taxon>
    </lineage>
</organism>
<gene>
    <name evidence="2" type="ORF">Psch_01686</name>
</gene>
<feature type="transmembrane region" description="Helical" evidence="1">
    <location>
        <begin position="130"/>
        <end position="149"/>
    </location>
</feature>
<sequence>MVIPIGLLLGFVTVIAEPAVRVLTYEVEQVSGGYVSQKVLLYTLSIGVAVSIGLAMARIVYGIPLMHMLIPGYAITLLMTRFTSETFISMAFDSGGVATGPMTVTFILAMAVGVATGIEGRDPMLDGFGLVALVALAPILSVLLLGFFLGRKRSEDDDRQGS</sequence>
<evidence type="ECO:0000313" key="2">
    <source>
        <dbReference type="EMBL" id="TEB08131.1"/>
    </source>
</evidence>
<dbReference type="EMBL" id="QFGA01000001">
    <property type="protein sequence ID" value="TEB08131.1"/>
    <property type="molecule type" value="Genomic_DNA"/>
</dbReference>
<protein>
    <recommendedName>
        <fullName evidence="4">DUF1538 domain-containing protein</fullName>
    </recommendedName>
</protein>
<evidence type="ECO:0000313" key="3">
    <source>
        <dbReference type="Proteomes" id="UP000298324"/>
    </source>
</evidence>
<keyword evidence="1" id="KW-0472">Membrane</keyword>
<keyword evidence="1" id="KW-1133">Transmembrane helix</keyword>
<feature type="transmembrane region" description="Helical" evidence="1">
    <location>
        <begin position="40"/>
        <end position="61"/>
    </location>
</feature>
<dbReference type="RefSeq" id="WP_243123987.1">
    <property type="nucleotide sequence ID" value="NZ_QFGA01000001.1"/>
</dbReference>
<reference evidence="2 3" key="1">
    <citation type="journal article" date="2018" name="Environ. Microbiol.">
        <title>Novel energy conservation strategies and behaviour of Pelotomaculum schinkii driving syntrophic propionate catabolism.</title>
        <authorList>
            <person name="Hidalgo-Ahumada C.A.P."/>
            <person name="Nobu M.K."/>
            <person name="Narihiro T."/>
            <person name="Tamaki H."/>
            <person name="Liu W.T."/>
            <person name="Kamagata Y."/>
            <person name="Stams A.J.M."/>
            <person name="Imachi H."/>
            <person name="Sousa D.Z."/>
        </authorList>
    </citation>
    <scope>NUCLEOTIDE SEQUENCE [LARGE SCALE GENOMIC DNA]</scope>
    <source>
        <strain evidence="2 3">HH</strain>
    </source>
</reference>
<dbReference type="AlphaFoldDB" id="A0A4Y7RH65"/>
<keyword evidence="1" id="KW-0812">Transmembrane</keyword>
<accession>A0A4Y7RH65</accession>
<evidence type="ECO:0008006" key="4">
    <source>
        <dbReference type="Google" id="ProtNLM"/>
    </source>
</evidence>
<dbReference type="InterPro" id="IPR011435">
    <property type="entry name" value="UmpAB"/>
</dbReference>
<proteinExistence type="predicted"/>
<evidence type="ECO:0000256" key="1">
    <source>
        <dbReference type="SAM" id="Phobius"/>
    </source>
</evidence>
<keyword evidence="3" id="KW-1185">Reference proteome</keyword>
<name>A0A4Y7RH65_9FIRM</name>
<dbReference type="Proteomes" id="UP000298324">
    <property type="component" value="Unassembled WGS sequence"/>
</dbReference>